<proteinExistence type="predicted"/>
<dbReference type="AlphaFoldDB" id="A0A4R2LSC6"/>
<evidence type="ECO:0000313" key="1">
    <source>
        <dbReference type="EMBL" id="TCO93792.1"/>
    </source>
</evidence>
<comment type="caution">
    <text evidence="1">The sequence shown here is derived from an EMBL/GenBank/DDBJ whole genome shotgun (WGS) entry which is preliminary data.</text>
</comment>
<sequence>MSLPLTPHFVVPFAALCCFLCHTLRGISCGLRDAGVWHLSGCSVALTEVCYWENTKGIFKLDERFLLL</sequence>
<gene>
    <name evidence="1" type="ORF">EV202_10684</name>
</gene>
<protein>
    <submittedName>
        <fullName evidence="1">Uncharacterized protein</fullName>
    </submittedName>
</protein>
<name>A0A4R2LSC6_9BACE</name>
<evidence type="ECO:0000313" key="2">
    <source>
        <dbReference type="Proteomes" id="UP000295600"/>
    </source>
</evidence>
<reference evidence="1 2" key="1">
    <citation type="submission" date="2019-03" db="EMBL/GenBank/DDBJ databases">
        <title>Genomic Encyclopedia of Type Strains, Phase IV (KMG-IV): sequencing the most valuable type-strain genomes for metagenomic binning, comparative biology and taxonomic classification.</title>
        <authorList>
            <person name="Goeker M."/>
        </authorList>
    </citation>
    <scope>NUCLEOTIDE SEQUENCE [LARGE SCALE GENOMIC DNA]</scope>
    <source>
        <strain evidence="1 2">DSM 23917</strain>
    </source>
</reference>
<accession>A0A4R2LSC6</accession>
<dbReference type="Proteomes" id="UP000295600">
    <property type="component" value="Unassembled WGS sequence"/>
</dbReference>
<organism evidence="1 2">
    <name type="scientific">Prevotella heparinolytica</name>
    <dbReference type="NCBI Taxonomy" id="28113"/>
    <lineage>
        <taxon>Bacteria</taxon>
        <taxon>Pseudomonadati</taxon>
        <taxon>Bacteroidota</taxon>
        <taxon>Bacteroidia</taxon>
        <taxon>Bacteroidales</taxon>
        <taxon>Bacteroidaceae</taxon>
        <taxon>Bacteroides</taxon>
    </lineage>
</organism>
<dbReference type="EMBL" id="SLXB01000006">
    <property type="protein sequence ID" value="TCO93792.1"/>
    <property type="molecule type" value="Genomic_DNA"/>
</dbReference>